<keyword evidence="1" id="KW-0812">Transmembrane</keyword>
<comment type="caution">
    <text evidence="2">The sequence shown here is derived from an EMBL/GenBank/DDBJ whole genome shotgun (WGS) entry which is preliminary data.</text>
</comment>
<evidence type="ECO:0000313" key="2">
    <source>
        <dbReference type="EMBL" id="NNH70886.1"/>
    </source>
</evidence>
<dbReference type="EMBL" id="JABELX010000004">
    <property type="protein sequence ID" value="NNH70886.1"/>
    <property type="molecule type" value="Genomic_DNA"/>
</dbReference>
<keyword evidence="1" id="KW-1133">Transmembrane helix</keyword>
<dbReference type="Pfam" id="PF02405">
    <property type="entry name" value="MlaE"/>
    <property type="match status" value="1"/>
</dbReference>
<dbReference type="InterPro" id="IPR030802">
    <property type="entry name" value="Permease_MalE"/>
</dbReference>
<dbReference type="PANTHER" id="PTHR30188">
    <property type="entry name" value="ABC TRANSPORTER PERMEASE PROTEIN-RELATED"/>
    <property type="match status" value="1"/>
</dbReference>
<dbReference type="AlphaFoldDB" id="A0A849C0B3"/>
<sequence>MSTPSRYRPRIVRLVDPLRLGSRLWDVPERLGHVLHFVAQVIAGFPPALTKYRSHVVIAFNDVTWGRGSVVVGGGIAGVLIILGAATGGMVGILGVTSLSTLNLGAMSGLLSALASTREIAPIIAAVGFAAQACCRMTAEIGSMRIAEEIDAIEVQGVRPIPFVVTTRVIAGMLAIVPIYLVALTVSYLSAELVASVLYQQSSGAYQHYFHMFVEPMDIVYSVTKVLIITVAVIIAHAYYGFYASGGPEGVGIASGRAIRASLVLIVSLDMVLTILMWGFDTKVSFSG</sequence>
<dbReference type="PANTHER" id="PTHR30188:SF13">
    <property type="entry name" value="CONSERVED HYPOTHETICAL INTEGRAL MEMBRANE PROTEIN YRBE3B"/>
    <property type="match status" value="1"/>
</dbReference>
<feature type="transmembrane region" description="Helical" evidence="1">
    <location>
        <begin position="261"/>
        <end position="280"/>
    </location>
</feature>
<keyword evidence="1" id="KW-0472">Membrane</keyword>
<feature type="transmembrane region" description="Helical" evidence="1">
    <location>
        <begin position="219"/>
        <end position="240"/>
    </location>
</feature>
<proteinExistence type="predicted"/>
<dbReference type="Proteomes" id="UP000586827">
    <property type="component" value="Unassembled WGS sequence"/>
</dbReference>
<evidence type="ECO:0000313" key="3">
    <source>
        <dbReference type="Proteomes" id="UP000586827"/>
    </source>
</evidence>
<dbReference type="GO" id="GO:0005548">
    <property type="term" value="F:phospholipid transporter activity"/>
    <property type="evidence" value="ECO:0007669"/>
    <property type="project" value="TreeGrafter"/>
</dbReference>
<protein>
    <submittedName>
        <fullName evidence="2">ABC transporter permease</fullName>
    </submittedName>
</protein>
<dbReference type="GO" id="GO:0043190">
    <property type="term" value="C:ATP-binding cassette (ABC) transporter complex"/>
    <property type="evidence" value="ECO:0007669"/>
    <property type="project" value="InterPro"/>
</dbReference>
<name>A0A849C0B3_9NOCA</name>
<gene>
    <name evidence="2" type="ORF">HLB23_13605</name>
</gene>
<evidence type="ECO:0000256" key="1">
    <source>
        <dbReference type="SAM" id="Phobius"/>
    </source>
</evidence>
<reference evidence="2 3" key="1">
    <citation type="submission" date="2020-05" db="EMBL/GenBank/DDBJ databases">
        <title>MicrobeNet Type strains.</title>
        <authorList>
            <person name="Nicholson A.C."/>
        </authorList>
    </citation>
    <scope>NUCLEOTIDE SEQUENCE [LARGE SCALE GENOMIC DNA]</scope>
    <source>
        <strain evidence="2 3">JCM 3224</strain>
    </source>
</reference>
<feature type="transmembrane region" description="Helical" evidence="1">
    <location>
        <begin position="120"/>
        <end position="139"/>
    </location>
</feature>
<organism evidence="2 3">
    <name type="scientific">Nocardia uniformis</name>
    <dbReference type="NCBI Taxonomy" id="53432"/>
    <lineage>
        <taxon>Bacteria</taxon>
        <taxon>Bacillati</taxon>
        <taxon>Actinomycetota</taxon>
        <taxon>Actinomycetes</taxon>
        <taxon>Mycobacteriales</taxon>
        <taxon>Nocardiaceae</taxon>
        <taxon>Nocardia</taxon>
    </lineage>
</organism>
<accession>A0A849C0B3</accession>
<feature type="transmembrane region" description="Helical" evidence="1">
    <location>
        <begin position="76"/>
        <end position="100"/>
    </location>
</feature>
<feature type="transmembrane region" description="Helical" evidence="1">
    <location>
        <begin position="169"/>
        <end position="199"/>
    </location>
</feature>
<keyword evidence="3" id="KW-1185">Reference proteome</keyword>